<dbReference type="EMBL" id="CP035807">
    <property type="protein sequence ID" value="QEN04630.1"/>
    <property type="molecule type" value="Genomic_DNA"/>
</dbReference>
<name>A0A5C1QC07_9SPIO</name>
<dbReference type="Proteomes" id="UP000323824">
    <property type="component" value="Chromosome"/>
</dbReference>
<accession>A0A5C1QC07</accession>
<dbReference type="RefSeq" id="WP_149567873.1">
    <property type="nucleotide sequence ID" value="NZ_CP035807.1"/>
</dbReference>
<dbReference type="AlphaFoldDB" id="A0A5C1QC07"/>
<evidence type="ECO:0000313" key="1">
    <source>
        <dbReference type="EMBL" id="QEN04630.1"/>
    </source>
</evidence>
<protein>
    <submittedName>
        <fullName evidence="1">Uncharacterized protein</fullName>
    </submittedName>
</protein>
<reference evidence="1 2" key="2">
    <citation type="submission" date="2019-09" db="EMBL/GenBank/DDBJ databases">
        <title>Complete Genome Sequence and Methylome Analysis of free living Spirochaetas.</title>
        <authorList>
            <person name="Leshcheva N."/>
            <person name="Mikheeva N."/>
        </authorList>
    </citation>
    <scope>NUCLEOTIDE SEQUENCE [LARGE SCALE GENOMIC DNA]</scope>
    <source>
        <strain evidence="1 2">P</strain>
    </source>
</reference>
<dbReference type="KEGG" id="sper:EW093_07910"/>
<organism evidence="1 2">
    <name type="scientific">Thiospirochaeta perfilievii</name>
    <dbReference type="NCBI Taxonomy" id="252967"/>
    <lineage>
        <taxon>Bacteria</taxon>
        <taxon>Pseudomonadati</taxon>
        <taxon>Spirochaetota</taxon>
        <taxon>Spirochaetia</taxon>
        <taxon>Spirochaetales</taxon>
        <taxon>Spirochaetaceae</taxon>
        <taxon>Thiospirochaeta</taxon>
    </lineage>
</organism>
<evidence type="ECO:0000313" key="2">
    <source>
        <dbReference type="Proteomes" id="UP000323824"/>
    </source>
</evidence>
<reference evidence="1 2" key="1">
    <citation type="submission" date="2019-02" db="EMBL/GenBank/DDBJ databases">
        <authorList>
            <person name="Fomenkov A."/>
            <person name="Dubinina G."/>
            <person name="Grabovich M."/>
            <person name="Vincze T."/>
            <person name="Roberts R.J."/>
        </authorList>
    </citation>
    <scope>NUCLEOTIDE SEQUENCE [LARGE SCALE GENOMIC DNA]</scope>
    <source>
        <strain evidence="1 2">P</strain>
    </source>
</reference>
<proteinExistence type="predicted"/>
<gene>
    <name evidence="1" type="ORF">EW093_07910</name>
</gene>
<keyword evidence="2" id="KW-1185">Reference proteome</keyword>
<sequence length="316" mass="35887">MLKKVFMVVGVVIALNSCVSGSLVFESEPVESRYSEIFSNKIIGVEPFDVEFSSSRFAIDLRDVSLSVNGQKVVFQKKYITKVDVDGLGEVGILEINALKKTDADANLIQSQVTKEWILGLLGDSNYTVGFFNKFGEGNSGFLSNRPLERDENYEFVFLPTDKPTTYFKEVRDLTNISADGVDYILRGYIDISNEVVELLTPEEDEYSNRVFEDTSTVGGYYLLCNAYIEWEIVDVVTNEVVVNYKEKSDDRINTRNSIKILLPIPNGDSNAFESYFNNKDLTPFASKEVLELMPRAYQFMAPYYKVTSRFIKDQE</sequence>